<evidence type="ECO:0000313" key="8">
    <source>
        <dbReference type="EMBL" id="MCC2218079.1"/>
    </source>
</evidence>
<reference evidence="8 9" key="1">
    <citation type="submission" date="2021-10" db="EMBL/GenBank/DDBJ databases">
        <title>Anaerobic single-cell dispensing facilitates the cultivation of human gut bacteria.</title>
        <authorList>
            <person name="Afrizal A."/>
        </authorList>
    </citation>
    <scope>NUCLEOTIDE SEQUENCE [LARGE SCALE GENOMIC DNA]</scope>
    <source>
        <strain evidence="8 9">CLA-AA-H212</strain>
    </source>
</reference>
<evidence type="ECO:0000256" key="3">
    <source>
        <dbReference type="ARBA" id="ARBA00023015"/>
    </source>
</evidence>
<evidence type="ECO:0000256" key="1">
    <source>
        <dbReference type="ARBA" id="ARBA00022553"/>
    </source>
</evidence>
<evidence type="ECO:0000256" key="5">
    <source>
        <dbReference type="ARBA" id="ARBA00023163"/>
    </source>
</evidence>
<accession>A0ABS8FMW8</accession>
<name>A0ABS8FMW8_9FIRM</name>
<dbReference type="Gene3D" id="1.10.10.10">
    <property type="entry name" value="Winged helix-like DNA-binding domain superfamily/Winged helix DNA-binding domain"/>
    <property type="match status" value="1"/>
</dbReference>
<dbReference type="PANTHER" id="PTHR48111">
    <property type="entry name" value="REGULATOR OF RPOS"/>
    <property type="match status" value="1"/>
</dbReference>
<sequence>MNRIISRNKSYVVQDKKTNQGGDNIGRIVIMEFKTQDSTAFDDMLAFVKQHPDFEKLEISYEPTLSLSGLEINLSRRRVINNGQEIELTVKEYDILCLLAANKGRVLTYEQIYDKVWGEISAGNEKDTVGFYIRNLRKKLCDTNSHFSIDSVREIGYRFNSQ</sequence>
<evidence type="ECO:0000259" key="7">
    <source>
        <dbReference type="PROSITE" id="PS51755"/>
    </source>
</evidence>
<keyword evidence="9" id="KW-1185">Reference proteome</keyword>
<evidence type="ECO:0000256" key="4">
    <source>
        <dbReference type="ARBA" id="ARBA00023125"/>
    </source>
</evidence>
<protein>
    <submittedName>
        <fullName evidence="8">Winged helix-turn-helix domain-containing protein</fullName>
    </submittedName>
</protein>
<dbReference type="PROSITE" id="PS51755">
    <property type="entry name" value="OMPR_PHOB"/>
    <property type="match status" value="1"/>
</dbReference>
<evidence type="ECO:0000313" key="9">
    <source>
        <dbReference type="Proteomes" id="UP001198495"/>
    </source>
</evidence>
<evidence type="ECO:0000256" key="2">
    <source>
        <dbReference type="ARBA" id="ARBA00023012"/>
    </source>
</evidence>
<proteinExistence type="predicted"/>
<comment type="caution">
    <text evidence="8">The sequence shown here is derived from an EMBL/GenBank/DDBJ whole genome shotgun (WGS) entry which is preliminary data.</text>
</comment>
<dbReference type="Proteomes" id="UP001198495">
    <property type="component" value="Unassembled WGS sequence"/>
</dbReference>
<dbReference type="InterPro" id="IPR016032">
    <property type="entry name" value="Sig_transdc_resp-reg_C-effctor"/>
</dbReference>
<gene>
    <name evidence="8" type="ORF">LKD28_03400</name>
</gene>
<keyword evidence="4 6" id="KW-0238">DNA-binding</keyword>
<keyword evidence="3" id="KW-0805">Transcription regulation</keyword>
<dbReference type="SUPFAM" id="SSF46894">
    <property type="entry name" value="C-terminal effector domain of the bipartite response regulators"/>
    <property type="match status" value="1"/>
</dbReference>
<dbReference type="EMBL" id="JAJEQT010000002">
    <property type="protein sequence ID" value="MCC2218079.1"/>
    <property type="molecule type" value="Genomic_DNA"/>
</dbReference>
<dbReference type="Pfam" id="PF00486">
    <property type="entry name" value="Trans_reg_C"/>
    <property type="match status" value="1"/>
</dbReference>
<feature type="domain" description="OmpR/PhoB-type" evidence="7">
    <location>
        <begin position="62"/>
        <end position="161"/>
    </location>
</feature>
<feature type="DNA-binding region" description="OmpR/PhoB-type" evidence="6">
    <location>
        <begin position="62"/>
        <end position="161"/>
    </location>
</feature>
<dbReference type="InterPro" id="IPR039420">
    <property type="entry name" value="WalR-like"/>
</dbReference>
<dbReference type="RefSeq" id="WP_227572935.1">
    <property type="nucleotide sequence ID" value="NZ_JAJEQT010000002.1"/>
</dbReference>
<keyword evidence="1" id="KW-0597">Phosphoprotein</keyword>
<dbReference type="InterPro" id="IPR001867">
    <property type="entry name" value="OmpR/PhoB-type_DNA-bd"/>
</dbReference>
<organism evidence="8 9">
    <name type="scientific">Coprococcus hominis</name>
    <name type="common">ex Arizal et al. 2022</name>
    <dbReference type="NCBI Taxonomy" id="2881262"/>
    <lineage>
        <taxon>Bacteria</taxon>
        <taxon>Bacillati</taxon>
        <taxon>Bacillota</taxon>
        <taxon>Clostridia</taxon>
        <taxon>Lachnospirales</taxon>
        <taxon>Lachnospiraceae</taxon>
        <taxon>Coprococcus</taxon>
    </lineage>
</organism>
<evidence type="ECO:0000256" key="6">
    <source>
        <dbReference type="PROSITE-ProRule" id="PRU01091"/>
    </source>
</evidence>
<dbReference type="InterPro" id="IPR036388">
    <property type="entry name" value="WH-like_DNA-bd_sf"/>
</dbReference>
<dbReference type="PANTHER" id="PTHR48111:SF1">
    <property type="entry name" value="TWO-COMPONENT RESPONSE REGULATOR ORR33"/>
    <property type="match status" value="1"/>
</dbReference>
<dbReference type="CDD" id="cd00383">
    <property type="entry name" value="trans_reg_C"/>
    <property type="match status" value="1"/>
</dbReference>
<dbReference type="SMART" id="SM00862">
    <property type="entry name" value="Trans_reg_C"/>
    <property type="match status" value="1"/>
</dbReference>
<keyword evidence="2" id="KW-0902">Two-component regulatory system</keyword>
<keyword evidence="5" id="KW-0804">Transcription</keyword>